<dbReference type="OMA" id="WIARHAN"/>
<dbReference type="InterPro" id="IPR029033">
    <property type="entry name" value="His_PPase_superfam"/>
</dbReference>
<protein>
    <recommendedName>
        <fullName evidence="3">Phosphoglycerate mutase</fullName>
    </recommendedName>
</protein>
<dbReference type="EMBL" id="CDMY01000474">
    <property type="protein sequence ID" value="CEM15933.1"/>
    <property type="molecule type" value="Genomic_DNA"/>
</dbReference>
<dbReference type="InterPro" id="IPR051710">
    <property type="entry name" value="Phosphatase_SH3-domain"/>
</dbReference>
<dbReference type="AlphaFoldDB" id="A0A0G4FQ24"/>
<dbReference type="Proteomes" id="UP000041254">
    <property type="component" value="Unassembled WGS sequence"/>
</dbReference>
<gene>
    <name evidence="1" type="ORF">Vbra_15912</name>
</gene>
<dbReference type="Gene3D" id="3.40.50.1240">
    <property type="entry name" value="Phosphoglycerate mutase-like"/>
    <property type="match status" value="1"/>
</dbReference>
<evidence type="ECO:0000313" key="2">
    <source>
        <dbReference type="Proteomes" id="UP000041254"/>
    </source>
</evidence>
<dbReference type="PANTHER" id="PTHR16469">
    <property type="entry name" value="UBIQUITIN-ASSOCIATED AND SH3 DOMAIN-CONTAINING BA-RELATED"/>
    <property type="match status" value="1"/>
</dbReference>
<dbReference type="PANTHER" id="PTHR16469:SF27">
    <property type="entry name" value="UBIQUITIN-ASSOCIATED AND SH3 DOMAIN-CONTAINING BA-RELATED"/>
    <property type="match status" value="1"/>
</dbReference>
<dbReference type="VEuPathDB" id="CryptoDB:Vbra_15912"/>
<organism evidence="1 2">
    <name type="scientific">Vitrella brassicaformis (strain CCMP3155)</name>
    <dbReference type="NCBI Taxonomy" id="1169540"/>
    <lineage>
        <taxon>Eukaryota</taxon>
        <taxon>Sar</taxon>
        <taxon>Alveolata</taxon>
        <taxon>Colpodellida</taxon>
        <taxon>Vitrellaceae</taxon>
        <taxon>Vitrella</taxon>
    </lineage>
</organism>
<proteinExistence type="predicted"/>
<dbReference type="SUPFAM" id="SSF53254">
    <property type="entry name" value="Phosphoglycerate mutase-like"/>
    <property type="match status" value="1"/>
</dbReference>
<sequence length="223" mass="24481">MEVFIVRHGERIDMVESGWLRKAGHNRKHDPHLAPKGWIQAKETAERLAAILTRDGMKAPAAVCIISSPFVRCIETASVIAEKLDAPSIKVEPGICEVIHVSPPEYLSAEQLKETFPRIDESYVAQMHPSAAEYGDDICIHRSAKVARTICAQHEQTSPSTPLVFVGHGASCAGIFDGLVGRVSYQGLCTVTHLVRPTPGEKWRVLLEGDAAHLSDKTNLRPY</sequence>
<dbReference type="InParanoid" id="A0A0G4FQ24"/>
<name>A0A0G4FQ24_VITBC</name>
<dbReference type="CDD" id="cd07067">
    <property type="entry name" value="HP_PGM_like"/>
    <property type="match status" value="1"/>
</dbReference>
<evidence type="ECO:0008006" key="3">
    <source>
        <dbReference type="Google" id="ProtNLM"/>
    </source>
</evidence>
<evidence type="ECO:0000313" key="1">
    <source>
        <dbReference type="EMBL" id="CEM15933.1"/>
    </source>
</evidence>
<accession>A0A0G4FQ24</accession>
<dbReference type="InterPro" id="IPR013078">
    <property type="entry name" value="His_Pase_superF_clade-1"/>
</dbReference>
<dbReference type="STRING" id="1169540.A0A0G4FQ24"/>
<keyword evidence="2" id="KW-1185">Reference proteome</keyword>
<dbReference type="PhylomeDB" id="A0A0G4FQ24"/>
<dbReference type="OrthoDB" id="430091at2759"/>
<dbReference type="SMART" id="SM00855">
    <property type="entry name" value="PGAM"/>
    <property type="match status" value="1"/>
</dbReference>
<dbReference type="Pfam" id="PF00300">
    <property type="entry name" value="His_Phos_1"/>
    <property type="match status" value="1"/>
</dbReference>
<reference evidence="1 2" key="1">
    <citation type="submission" date="2014-11" db="EMBL/GenBank/DDBJ databases">
        <authorList>
            <person name="Zhu J."/>
            <person name="Qi W."/>
            <person name="Song R."/>
        </authorList>
    </citation>
    <scope>NUCLEOTIDE SEQUENCE [LARGE SCALE GENOMIC DNA]</scope>
</reference>